<protein>
    <submittedName>
        <fullName evidence="1">Uncharacterized protein</fullName>
    </submittedName>
</protein>
<dbReference type="Gene3D" id="1.20.5.110">
    <property type="match status" value="1"/>
</dbReference>
<dbReference type="EMBL" id="BAAABM010000017">
    <property type="protein sequence ID" value="GAA0336748.1"/>
    <property type="molecule type" value="Genomic_DNA"/>
</dbReference>
<organism evidence="1 2">
    <name type="scientific">Actinoallomurus spadix</name>
    <dbReference type="NCBI Taxonomy" id="79912"/>
    <lineage>
        <taxon>Bacteria</taxon>
        <taxon>Bacillati</taxon>
        <taxon>Actinomycetota</taxon>
        <taxon>Actinomycetes</taxon>
        <taxon>Streptosporangiales</taxon>
        <taxon>Thermomonosporaceae</taxon>
        <taxon>Actinoallomurus</taxon>
    </lineage>
</organism>
<comment type="caution">
    <text evidence="1">The sequence shown here is derived from an EMBL/GenBank/DDBJ whole genome shotgun (WGS) entry which is preliminary data.</text>
</comment>
<proteinExistence type="predicted"/>
<dbReference type="SUPFAM" id="SSF57997">
    <property type="entry name" value="Tropomyosin"/>
    <property type="match status" value="1"/>
</dbReference>
<reference evidence="1 2" key="1">
    <citation type="journal article" date="2019" name="Int. J. Syst. Evol. Microbiol.">
        <title>The Global Catalogue of Microorganisms (GCM) 10K type strain sequencing project: providing services to taxonomists for standard genome sequencing and annotation.</title>
        <authorList>
            <consortium name="The Broad Institute Genomics Platform"/>
            <consortium name="The Broad Institute Genome Sequencing Center for Infectious Disease"/>
            <person name="Wu L."/>
            <person name="Ma J."/>
        </authorList>
    </citation>
    <scope>NUCLEOTIDE SEQUENCE [LARGE SCALE GENOMIC DNA]</scope>
    <source>
        <strain evidence="1 2">JCM 3146</strain>
    </source>
</reference>
<evidence type="ECO:0000313" key="2">
    <source>
        <dbReference type="Proteomes" id="UP001501822"/>
    </source>
</evidence>
<keyword evidence="2" id="KW-1185">Reference proteome</keyword>
<dbReference type="RefSeq" id="WP_252807085.1">
    <property type="nucleotide sequence ID" value="NZ_BAAABM010000017.1"/>
</dbReference>
<sequence>MLVSSLEERVSALEKDVQILRMATHGWAEVAVAADRKVGGVPELLNLIYGEIALIKETLARHDEHFTAIETRLGGVEDRIDRVETRLDGIETHLGGVESRLDGMDPKLDLILDRLAA</sequence>
<evidence type="ECO:0000313" key="1">
    <source>
        <dbReference type="EMBL" id="GAA0336748.1"/>
    </source>
</evidence>
<dbReference type="Proteomes" id="UP001501822">
    <property type="component" value="Unassembled WGS sequence"/>
</dbReference>
<gene>
    <name evidence="1" type="ORF">GCM10010151_28020</name>
</gene>
<accession>A0ABN0WGD1</accession>
<name>A0ABN0WGD1_9ACTN</name>